<dbReference type="Proteomes" id="UP000828390">
    <property type="component" value="Unassembled WGS sequence"/>
</dbReference>
<reference evidence="1" key="1">
    <citation type="journal article" date="2019" name="bioRxiv">
        <title>The Genome of the Zebra Mussel, Dreissena polymorpha: A Resource for Invasive Species Research.</title>
        <authorList>
            <person name="McCartney M.A."/>
            <person name="Auch B."/>
            <person name="Kono T."/>
            <person name="Mallez S."/>
            <person name="Zhang Y."/>
            <person name="Obille A."/>
            <person name="Becker A."/>
            <person name="Abrahante J.E."/>
            <person name="Garbe J."/>
            <person name="Badalamenti J.P."/>
            <person name="Herman A."/>
            <person name="Mangelson H."/>
            <person name="Liachko I."/>
            <person name="Sullivan S."/>
            <person name="Sone E.D."/>
            <person name="Koren S."/>
            <person name="Silverstein K.A.T."/>
            <person name="Beckman K.B."/>
            <person name="Gohl D.M."/>
        </authorList>
    </citation>
    <scope>NUCLEOTIDE SEQUENCE</scope>
    <source>
        <strain evidence="1">Duluth1</strain>
        <tissue evidence="1">Whole animal</tissue>
    </source>
</reference>
<dbReference type="AlphaFoldDB" id="A0A9D4HE41"/>
<protein>
    <submittedName>
        <fullName evidence="1">Uncharacterized protein</fullName>
    </submittedName>
</protein>
<name>A0A9D4HE41_DREPO</name>
<evidence type="ECO:0000313" key="2">
    <source>
        <dbReference type="Proteomes" id="UP000828390"/>
    </source>
</evidence>
<keyword evidence="2" id="KW-1185">Reference proteome</keyword>
<comment type="caution">
    <text evidence="1">The sequence shown here is derived from an EMBL/GenBank/DDBJ whole genome shotgun (WGS) entry which is preliminary data.</text>
</comment>
<gene>
    <name evidence="1" type="ORF">DPMN_058743</name>
</gene>
<organism evidence="1 2">
    <name type="scientific">Dreissena polymorpha</name>
    <name type="common">Zebra mussel</name>
    <name type="synonym">Mytilus polymorpha</name>
    <dbReference type="NCBI Taxonomy" id="45954"/>
    <lineage>
        <taxon>Eukaryota</taxon>
        <taxon>Metazoa</taxon>
        <taxon>Spiralia</taxon>
        <taxon>Lophotrochozoa</taxon>
        <taxon>Mollusca</taxon>
        <taxon>Bivalvia</taxon>
        <taxon>Autobranchia</taxon>
        <taxon>Heteroconchia</taxon>
        <taxon>Euheterodonta</taxon>
        <taxon>Imparidentia</taxon>
        <taxon>Neoheterodontei</taxon>
        <taxon>Myida</taxon>
        <taxon>Dreissenoidea</taxon>
        <taxon>Dreissenidae</taxon>
        <taxon>Dreissena</taxon>
    </lineage>
</organism>
<dbReference type="EMBL" id="JAIWYP010000013">
    <property type="protein sequence ID" value="KAH3716027.1"/>
    <property type="molecule type" value="Genomic_DNA"/>
</dbReference>
<reference evidence="1" key="2">
    <citation type="submission" date="2020-11" db="EMBL/GenBank/DDBJ databases">
        <authorList>
            <person name="McCartney M.A."/>
            <person name="Auch B."/>
            <person name="Kono T."/>
            <person name="Mallez S."/>
            <person name="Becker A."/>
            <person name="Gohl D.M."/>
            <person name="Silverstein K.A.T."/>
            <person name="Koren S."/>
            <person name="Bechman K.B."/>
            <person name="Herman A."/>
            <person name="Abrahante J.E."/>
            <person name="Garbe J."/>
        </authorList>
    </citation>
    <scope>NUCLEOTIDE SEQUENCE</scope>
    <source>
        <strain evidence="1">Duluth1</strain>
        <tissue evidence="1">Whole animal</tissue>
    </source>
</reference>
<proteinExistence type="predicted"/>
<accession>A0A9D4HE41</accession>
<evidence type="ECO:0000313" key="1">
    <source>
        <dbReference type="EMBL" id="KAH3716027.1"/>
    </source>
</evidence>
<sequence>MYIHAVHECGSVQCGLNSQCPLSKFYQRCHILRDPLVRPRREVQVMKCARGQTLNMKQIRV</sequence>